<dbReference type="PANTHER" id="PTHR23090">
    <property type="entry name" value="NH 3 /GLUTAMINE-DEPENDENT NAD + SYNTHETASE"/>
    <property type="match status" value="1"/>
</dbReference>
<evidence type="ECO:0000259" key="4">
    <source>
        <dbReference type="PROSITE" id="PS50263"/>
    </source>
</evidence>
<dbReference type="PROSITE" id="PS50263">
    <property type="entry name" value="CN_HYDROLASE"/>
    <property type="match status" value="1"/>
</dbReference>
<dbReference type="EMBL" id="WHWC01000012">
    <property type="protein sequence ID" value="KAG8373104.1"/>
    <property type="molecule type" value="Genomic_DNA"/>
</dbReference>
<proteinExistence type="predicted"/>
<dbReference type="Proteomes" id="UP000826271">
    <property type="component" value="Unassembled WGS sequence"/>
</dbReference>
<sequence length="242" mass="27303">MGNDFDCNMKNIKESISRAKDSGVIIRLGPELEITGYGCEDHFSEIDTVTHAYFMLNVCIALRRFSLLLRFSYLILKNQFLLGLSDFALCYGLYCTAGVFFEWLKYVMKASQHSLILMLLLLMNLASGKLQRDFVKMRLLKVATCSLNQWAMDFDCNMKIMKESVSRAKDSGAAIRLSPELEITGYGCEDHFLELDTVTLVAVAAEVCEEFFSPMSCHAELALNGVEVFMNANGSHHQLKGW</sequence>
<dbReference type="GO" id="GO:0004359">
    <property type="term" value="F:glutaminase activity"/>
    <property type="evidence" value="ECO:0007669"/>
    <property type="project" value="InterPro"/>
</dbReference>
<feature type="transmembrane region" description="Helical" evidence="3">
    <location>
        <begin position="80"/>
        <end position="104"/>
    </location>
</feature>
<evidence type="ECO:0000256" key="1">
    <source>
        <dbReference type="ARBA" id="ARBA00022598"/>
    </source>
</evidence>
<dbReference type="GO" id="GO:0003952">
    <property type="term" value="F:NAD+ synthase (glutamine-hydrolyzing) activity"/>
    <property type="evidence" value="ECO:0007669"/>
    <property type="project" value="InterPro"/>
</dbReference>
<feature type="domain" description="CN hydrolase" evidence="4">
    <location>
        <begin position="140"/>
        <end position="242"/>
    </location>
</feature>
<dbReference type="SUPFAM" id="SSF56317">
    <property type="entry name" value="Carbon-nitrogen hydrolase"/>
    <property type="match status" value="2"/>
</dbReference>
<reference evidence="5" key="1">
    <citation type="submission" date="2019-10" db="EMBL/GenBank/DDBJ databases">
        <authorList>
            <person name="Zhang R."/>
            <person name="Pan Y."/>
            <person name="Wang J."/>
            <person name="Ma R."/>
            <person name="Yu S."/>
        </authorList>
    </citation>
    <scope>NUCLEOTIDE SEQUENCE</scope>
    <source>
        <strain evidence="5">LA-IB0</strain>
        <tissue evidence="5">Leaf</tissue>
    </source>
</reference>
<dbReference type="InterPro" id="IPR036526">
    <property type="entry name" value="C-N_Hydrolase_sf"/>
</dbReference>
<accession>A0AAV6WSP0</accession>
<keyword evidence="1" id="KW-0436">Ligase</keyword>
<dbReference type="GO" id="GO:0005737">
    <property type="term" value="C:cytoplasm"/>
    <property type="evidence" value="ECO:0007669"/>
    <property type="project" value="InterPro"/>
</dbReference>
<dbReference type="Gene3D" id="3.60.110.10">
    <property type="entry name" value="Carbon-nitrogen hydrolase"/>
    <property type="match status" value="2"/>
</dbReference>
<protein>
    <recommendedName>
        <fullName evidence="2">NAD(+) synthase [glutamine-hydrolyzing]</fullName>
    </recommendedName>
</protein>
<comment type="caution">
    <text evidence="5">The sequence shown here is derived from an EMBL/GenBank/DDBJ whole genome shotgun (WGS) entry which is preliminary data.</text>
</comment>
<organism evidence="5 6">
    <name type="scientific">Buddleja alternifolia</name>
    <dbReference type="NCBI Taxonomy" id="168488"/>
    <lineage>
        <taxon>Eukaryota</taxon>
        <taxon>Viridiplantae</taxon>
        <taxon>Streptophyta</taxon>
        <taxon>Embryophyta</taxon>
        <taxon>Tracheophyta</taxon>
        <taxon>Spermatophyta</taxon>
        <taxon>Magnoliopsida</taxon>
        <taxon>eudicotyledons</taxon>
        <taxon>Gunneridae</taxon>
        <taxon>Pentapetalae</taxon>
        <taxon>asterids</taxon>
        <taxon>lamiids</taxon>
        <taxon>Lamiales</taxon>
        <taxon>Scrophulariaceae</taxon>
        <taxon>Buddlejeae</taxon>
        <taxon>Buddleja</taxon>
    </lineage>
</organism>
<evidence type="ECO:0000313" key="6">
    <source>
        <dbReference type="Proteomes" id="UP000826271"/>
    </source>
</evidence>
<dbReference type="InterPro" id="IPR003010">
    <property type="entry name" value="C-N_Hydrolase"/>
</dbReference>
<dbReference type="InterPro" id="IPR003694">
    <property type="entry name" value="NAD_synthase"/>
</dbReference>
<evidence type="ECO:0000256" key="3">
    <source>
        <dbReference type="SAM" id="Phobius"/>
    </source>
</evidence>
<dbReference type="PANTHER" id="PTHR23090:SF9">
    <property type="entry name" value="GLUTAMINE-DEPENDENT NAD(+) SYNTHETASE"/>
    <property type="match status" value="1"/>
</dbReference>
<keyword evidence="6" id="KW-1185">Reference proteome</keyword>
<dbReference type="Pfam" id="PF00795">
    <property type="entry name" value="CN_hydrolase"/>
    <property type="match status" value="2"/>
</dbReference>
<dbReference type="GO" id="GO:0009435">
    <property type="term" value="P:NAD+ biosynthetic process"/>
    <property type="evidence" value="ECO:0007669"/>
    <property type="project" value="InterPro"/>
</dbReference>
<keyword evidence="3" id="KW-1133">Transmembrane helix</keyword>
<feature type="transmembrane region" description="Helical" evidence="3">
    <location>
        <begin position="110"/>
        <end position="128"/>
    </location>
</feature>
<evidence type="ECO:0000256" key="2">
    <source>
        <dbReference type="ARBA" id="ARBA00030681"/>
    </source>
</evidence>
<evidence type="ECO:0000313" key="5">
    <source>
        <dbReference type="EMBL" id="KAG8373104.1"/>
    </source>
</evidence>
<dbReference type="AlphaFoldDB" id="A0AAV6WSP0"/>
<gene>
    <name evidence="5" type="ORF">BUALT_Bualt12G0135900</name>
</gene>
<keyword evidence="3" id="KW-0472">Membrane</keyword>
<name>A0AAV6WSP0_9LAMI</name>
<keyword evidence="3" id="KW-0812">Transmembrane</keyword>